<evidence type="ECO:0000256" key="6">
    <source>
        <dbReference type="SAM" id="SignalP"/>
    </source>
</evidence>
<dbReference type="PANTHER" id="PTHR11010">
    <property type="entry name" value="PROTEASE S28 PRO-X CARBOXYPEPTIDASE-RELATED"/>
    <property type="match status" value="1"/>
</dbReference>
<keyword evidence="8" id="KW-1185">Reference proteome</keyword>
<feature type="signal peptide" evidence="6">
    <location>
        <begin position="1"/>
        <end position="23"/>
    </location>
</feature>
<accession>A0A4S8J2X7</accession>
<evidence type="ECO:0000313" key="7">
    <source>
        <dbReference type="EMBL" id="THU55691.1"/>
    </source>
</evidence>
<dbReference type="GO" id="GO:0008239">
    <property type="term" value="F:dipeptidyl-peptidase activity"/>
    <property type="evidence" value="ECO:0007669"/>
    <property type="project" value="TreeGrafter"/>
</dbReference>
<dbReference type="GO" id="GO:0070008">
    <property type="term" value="F:serine-type exopeptidase activity"/>
    <property type="evidence" value="ECO:0007669"/>
    <property type="project" value="InterPro"/>
</dbReference>
<dbReference type="InterPro" id="IPR029058">
    <property type="entry name" value="AB_hydrolase_fold"/>
</dbReference>
<evidence type="ECO:0000256" key="2">
    <source>
        <dbReference type="ARBA" id="ARBA00022670"/>
    </source>
</evidence>
<keyword evidence="5" id="KW-0325">Glycoprotein</keyword>
<dbReference type="Pfam" id="PF05577">
    <property type="entry name" value="Peptidase_S28"/>
    <property type="match status" value="1"/>
</dbReference>
<evidence type="ECO:0000256" key="5">
    <source>
        <dbReference type="ARBA" id="ARBA00023180"/>
    </source>
</evidence>
<dbReference type="AlphaFoldDB" id="A0A4S8J2X7"/>
<comment type="similarity">
    <text evidence="1">Belongs to the peptidase S28 family.</text>
</comment>
<feature type="chain" id="PRO_5020964001" description="Serine carboxypeptidase S28 family protein" evidence="6">
    <location>
        <begin position="24"/>
        <end position="298"/>
    </location>
</feature>
<dbReference type="STRING" id="52838.A0A4S8J2X7"/>
<evidence type="ECO:0000256" key="3">
    <source>
        <dbReference type="ARBA" id="ARBA00022729"/>
    </source>
</evidence>
<dbReference type="Proteomes" id="UP000317650">
    <property type="component" value="Chromosome 11"/>
</dbReference>
<evidence type="ECO:0008006" key="9">
    <source>
        <dbReference type="Google" id="ProtNLM"/>
    </source>
</evidence>
<keyword evidence="4" id="KW-0378">Hydrolase</keyword>
<protein>
    <recommendedName>
        <fullName evidence="9">Serine carboxypeptidase S28 family protein</fullName>
    </recommendedName>
</protein>
<gene>
    <name evidence="7" type="ORF">C4D60_Mb11t09240</name>
</gene>
<keyword evidence="3 6" id="KW-0732">Signal</keyword>
<dbReference type="InterPro" id="IPR008758">
    <property type="entry name" value="Peptidase_S28"/>
</dbReference>
<dbReference type="PANTHER" id="PTHR11010:SF120">
    <property type="entry name" value="LYSOSOMAL PRO-X CARBOXYPEPTIDASE"/>
    <property type="match status" value="1"/>
</dbReference>
<comment type="caution">
    <text evidence="7">The sequence shown here is derived from an EMBL/GenBank/DDBJ whole genome shotgun (WGS) entry which is preliminary data.</text>
</comment>
<evidence type="ECO:0000313" key="8">
    <source>
        <dbReference type="Proteomes" id="UP000317650"/>
    </source>
</evidence>
<dbReference type="Gene3D" id="3.40.50.1820">
    <property type="entry name" value="alpha/beta hydrolase"/>
    <property type="match status" value="1"/>
</dbReference>
<dbReference type="EMBL" id="PYDT01000007">
    <property type="protein sequence ID" value="THU55691.1"/>
    <property type="molecule type" value="Genomic_DNA"/>
</dbReference>
<evidence type="ECO:0000256" key="1">
    <source>
        <dbReference type="ARBA" id="ARBA00011079"/>
    </source>
</evidence>
<sequence>MDTYRAALLFLFFLPHFFHSCNATAAGLRQAKWRRELETYSGSGLYETRYFTQTLDHFNFNPQSYAKFQQRYLVNHTYWGGKGSPIFVYTGNEGGIELFAKNTGFMFDIAPSFKALLVFIEHRYYGESIPFGGEDVAYSNASTLGYLCVTQAIADFATLIIDLKKNLTSEDSPVVAFGGSYGGNFLTPLPAYPVKQMCKAIDNPISGNDTFARLYGAMNIYYNYTGKATCLDIDTDSLADTVGTDGWNWQVMSNSRLSFHSLGLLISHLCMALFAVMHRDDSSNSGKIRGEHVSSEQI</sequence>
<evidence type="ECO:0000256" key="4">
    <source>
        <dbReference type="ARBA" id="ARBA00022801"/>
    </source>
</evidence>
<dbReference type="SUPFAM" id="SSF53474">
    <property type="entry name" value="alpha/beta-Hydrolases"/>
    <property type="match status" value="1"/>
</dbReference>
<reference evidence="7 8" key="1">
    <citation type="journal article" date="2019" name="Nat. Plants">
        <title>Genome sequencing of Musa balbisiana reveals subgenome evolution and function divergence in polyploid bananas.</title>
        <authorList>
            <person name="Yao X."/>
        </authorList>
    </citation>
    <scope>NUCLEOTIDE SEQUENCE [LARGE SCALE GENOMIC DNA]</scope>
    <source>
        <strain evidence="8">cv. DH-PKW</strain>
        <tissue evidence="7">Leaves</tissue>
    </source>
</reference>
<dbReference type="GO" id="GO:0006508">
    <property type="term" value="P:proteolysis"/>
    <property type="evidence" value="ECO:0007669"/>
    <property type="project" value="UniProtKB-KW"/>
</dbReference>
<organism evidence="7 8">
    <name type="scientific">Musa balbisiana</name>
    <name type="common">Banana</name>
    <dbReference type="NCBI Taxonomy" id="52838"/>
    <lineage>
        <taxon>Eukaryota</taxon>
        <taxon>Viridiplantae</taxon>
        <taxon>Streptophyta</taxon>
        <taxon>Embryophyta</taxon>
        <taxon>Tracheophyta</taxon>
        <taxon>Spermatophyta</taxon>
        <taxon>Magnoliopsida</taxon>
        <taxon>Liliopsida</taxon>
        <taxon>Zingiberales</taxon>
        <taxon>Musaceae</taxon>
        <taxon>Musa</taxon>
    </lineage>
</organism>
<keyword evidence="2" id="KW-0645">Protease</keyword>
<name>A0A4S8J2X7_MUSBA</name>
<proteinExistence type="inferred from homology"/>